<comment type="caution">
    <text evidence="1">The sequence shown here is derived from an EMBL/GenBank/DDBJ whole genome shotgun (WGS) entry which is preliminary data.</text>
</comment>
<sequence length="109" mass="12388">MQEAVDKANANHLLNNMPVNEIMETWDSTKGFPIVTVTRDYETGSVTITQKSKFEANTKWKIPINFVSSSDKNIDFSDTTADLWLTEDSIVVNRNFSTDGWLLVNKQQT</sequence>
<dbReference type="GO" id="GO:0005737">
    <property type="term" value="C:cytoplasm"/>
    <property type="evidence" value="ECO:0007669"/>
    <property type="project" value="TreeGrafter"/>
</dbReference>
<dbReference type="GO" id="GO:0006508">
    <property type="term" value="P:proteolysis"/>
    <property type="evidence" value="ECO:0007669"/>
    <property type="project" value="TreeGrafter"/>
</dbReference>
<organism evidence="1 2">
    <name type="scientific">Ignelater luminosus</name>
    <name type="common">Cucubano</name>
    <name type="synonym">Pyrophorus luminosus</name>
    <dbReference type="NCBI Taxonomy" id="2038154"/>
    <lineage>
        <taxon>Eukaryota</taxon>
        <taxon>Metazoa</taxon>
        <taxon>Ecdysozoa</taxon>
        <taxon>Arthropoda</taxon>
        <taxon>Hexapoda</taxon>
        <taxon>Insecta</taxon>
        <taxon>Pterygota</taxon>
        <taxon>Neoptera</taxon>
        <taxon>Endopterygota</taxon>
        <taxon>Coleoptera</taxon>
        <taxon>Polyphaga</taxon>
        <taxon>Elateriformia</taxon>
        <taxon>Elateroidea</taxon>
        <taxon>Elateridae</taxon>
        <taxon>Agrypninae</taxon>
        <taxon>Pyrophorini</taxon>
        <taxon>Ignelater</taxon>
    </lineage>
</organism>
<evidence type="ECO:0000313" key="2">
    <source>
        <dbReference type="Proteomes" id="UP000801492"/>
    </source>
</evidence>
<dbReference type="PANTHER" id="PTHR11533">
    <property type="entry name" value="PROTEASE M1 ZINC METALLOPROTEASE"/>
    <property type="match status" value="1"/>
</dbReference>
<name>A0A8K0CTB8_IGNLU</name>
<dbReference type="PANTHER" id="PTHR11533:SF299">
    <property type="entry name" value="AMINOPEPTIDASE"/>
    <property type="match status" value="1"/>
</dbReference>
<dbReference type="GO" id="GO:0016020">
    <property type="term" value="C:membrane"/>
    <property type="evidence" value="ECO:0007669"/>
    <property type="project" value="TreeGrafter"/>
</dbReference>
<reference evidence="1" key="1">
    <citation type="submission" date="2019-08" db="EMBL/GenBank/DDBJ databases">
        <title>The genome of the North American firefly Photinus pyralis.</title>
        <authorList>
            <consortium name="Photinus pyralis genome working group"/>
            <person name="Fallon T.R."/>
            <person name="Sander Lower S.E."/>
            <person name="Weng J.-K."/>
        </authorList>
    </citation>
    <scope>NUCLEOTIDE SEQUENCE</scope>
    <source>
        <strain evidence="1">TRF0915ILg1</strain>
        <tissue evidence="1">Whole body</tissue>
    </source>
</reference>
<dbReference type="Proteomes" id="UP000801492">
    <property type="component" value="Unassembled WGS sequence"/>
</dbReference>
<dbReference type="EMBL" id="VTPC01035449">
    <property type="protein sequence ID" value="KAF2891261.1"/>
    <property type="molecule type" value="Genomic_DNA"/>
</dbReference>
<dbReference type="GO" id="GO:0043171">
    <property type="term" value="P:peptide catabolic process"/>
    <property type="evidence" value="ECO:0007669"/>
    <property type="project" value="TreeGrafter"/>
</dbReference>
<dbReference type="OrthoDB" id="510539at2759"/>
<accession>A0A8K0CTB8</accession>
<keyword evidence="2" id="KW-1185">Reference proteome</keyword>
<gene>
    <name evidence="1" type="ORF">ILUMI_14912</name>
</gene>
<feature type="non-terminal residue" evidence="1">
    <location>
        <position position="1"/>
    </location>
</feature>
<dbReference type="Gene3D" id="2.60.40.1910">
    <property type="match status" value="1"/>
</dbReference>
<evidence type="ECO:0000313" key="1">
    <source>
        <dbReference type="EMBL" id="KAF2891261.1"/>
    </source>
</evidence>
<protein>
    <submittedName>
        <fullName evidence="1">Uncharacterized protein</fullName>
    </submittedName>
</protein>
<proteinExistence type="predicted"/>
<dbReference type="InterPro" id="IPR050344">
    <property type="entry name" value="Peptidase_M1_aminopeptidases"/>
</dbReference>
<dbReference type="AlphaFoldDB" id="A0A8K0CTB8"/>
<dbReference type="GO" id="GO:0008270">
    <property type="term" value="F:zinc ion binding"/>
    <property type="evidence" value="ECO:0007669"/>
    <property type="project" value="TreeGrafter"/>
</dbReference>
<dbReference type="GO" id="GO:0005615">
    <property type="term" value="C:extracellular space"/>
    <property type="evidence" value="ECO:0007669"/>
    <property type="project" value="TreeGrafter"/>
</dbReference>
<dbReference type="GO" id="GO:0042277">
    <property type="term" value="F:peptide binding"/>
    <property type="evidence" value="ECO:0007669"/>
    <property type="project" value="TreeGrafter"/>
</dbReference>
<dbReference type="GO" id="GO:0070006">
    <property type="term" value="F:metalloaminopeptidase activity"/>
    <property type="evidence" value="ECO:0007669"/>
    <property type="project" value="TreeGrafter"/>
</dbReference>